<dbReference type="GO" id="GO:0031146">
    <property type="term" value="P:SCF-dependent proteasomal ubiquitin-dependent protein catabolic process"/>
    <property type="evidence" value="ECO:0007669"/>
    <property type="project" value="TreeGrafter"/>
</dbReference>
<dbReference type="Gene3D" id="3.80.10.10">
    <property type="entry name" value="Ribonuclease Inhibitor"/>
    <property type="match status" value="2"/>
</dbReference>
<dbReference type="InterPro" id="IPR032675">
    <property type="entry name" value="LRR_dom_sf"/>
</dbReference>
<dbReference type="Pfam" id="PF25372">
    <property type="entry name" value="DUF7885"/>
    <property type="match status" value="1"/>
</dbReference>
<evidence type="ECO:0000259" key="2">
    <source>
        <dbReference type="Pfam" id="PF25372"/>
    </source>
</evidence>
<keyword evidence="4" id="KW-1185">Reference proteome</keyword>
<reference evidence="3 4" key="1">
    <citation type="journal article" date="2017" name="Mol. Plant">
        <title>The Genome of Medicinal Plant Macleaya cordata Provides New Insights into Benzylisoquinoline Alkaloids Metabolism.</title>
        <authorList>
            <person name="Liu X."/>
            <person name="Liu Y."/>
            <person name="Huang P."/>
            <person name="Ma Y."/>
            <person name="Qing Z."/>
            <person name="Tang Q."/>
            <person name="Cao H."/>
            <person name="Cheng P."/>
            <person name="Zheng Y."/>
            <person name="Yuan Z."/>
            <person name="Zhou Y."/>
            <person name="Liu J."/>
            <person name="Tang Z."/>
            <person name="Zhuo Y."/>
            <person name="Zhang Y."/>
            <person name="Yu L."/>
            <person name="Huang J."/>
            <person name="Yang P."/>
            <person name="Peng Q."/>
            <person name="Zhang J."/>
            <person name="Jiang W."/>
            <person name="Zhang Z."/>
            <person name="Lin K."/>
            <person name="Ro D.K."/>
            <person name="Chen X."/>
            <person name="Xiong X."/>
            <person name="Shang Y."/>
            <person name="Huang S."/>
            <person name="Zeng J."/>
        </authorList>
    </citation>
    <scope>NUCLEOTIDE SEQUENCE [LARGE SCALE GENOMIC DNA]</scope>
    <source>
        <strain evidence="4">cv. BLH2017</strain>
        <tissue evidence="3">Root</tissue>
    </source>
</reference>
<dbReference type="InParanoid" id="A0A200QD03"/>
<sequence length="688" mass="76791">MRSSSGPSSPNQEPELRLGSDSLPVLVSCSRIGTENAKNDDERKDSSVSGKDKLKQYQRRKKKTSTTRDNDVNSKQSKQENIIRVFDPVEEKVVSVSTEMDITDSDEPGLNETHLVSICQGSDGRTGFGGNQNQSVVLDERRSGEEDTENEQRLNDRIDEKGKGKLFLVDDIDPVEWNLEPNERHLILDAVESLLLLPHLEMEIRKSETKMIVKDKALRRKMEKKELNAKVIEAGSKFAHFQKKEEEEEARSGSQLPVVANMEIKDWEEDPYSIAMRIITDQTPKIDWVPIKIRRPYCPRPTLSSLQDLCTKILAKNSEAVPLEYLPDEVRDKLSQLVCDSQKMDFHLMDRLVSGSPSEIRVKNCSLITEEQLLRSLKKCDTKNLTVLQLDLCGRCMSDHVLLGTLARSQNSLPALASISLRGACHLTDVGLSAIVGSARALRYVNLGNCSLLTSSCIDALADSLGPELKVLHIDDCPNIDALKILPALKKLKNLEVLSVAGIETVCDDFVCEFISEHGSKMKEFILADCGKLTDISLKVIGEKCTQLCALDLFNVHKLSDYSMQYLANGCQSIQKLKLCRNKFSDEAIAAFLEAAGKSLTELSLNYVKKVSRNTAISIANRCSENLLILDLSWCRNLVDEEVGFIVDKCSKLRLLKLFGCSQITNIFLEGHTNSHVQIFGLHGTPIL</sequence>
<name>A0A200QD03_MACCD</name>
<dbReference type="SUPFAM" id="SSF52047">
    <property type="entry name" value="RNI-like"/>
    <property type="match status" value="1"/>
</dbReference>
<feature type="compositionally biased region" description="Basic and acidic residues" evidence="1">
    <location>
        <begin position="37"/>
        <end position="55"/>
    </location>
</feature>
<dbReference type="InterPro" id="IPR006553">
    <property type="entry name" value="Leu-rich_rpt_Cys-con_subtyp"/>
</dbReference>
<dbReference type="PANTHER" id="PTHR13318:SF145">
    <property type="entry name" value="RAD7"/>
    <property type="match status" value="1"/>
</dbReference>
<dbReference type="Proteomes" id="UP000195402">
    <property type="component" value="Unassembled WGS sequence"/>
</dbReference>
<dbReference type="OrthoDB" id="10257471at2759"/>
<proteinExistence type="predicted"/>
<dbReference type="STRING" id="56857.A0A200QD03"/>
<accession>A0A200QD03</accession>
<dbReference type="EMBL" id="MVGT01002328">
    <property type="protein sequence ID" value="OVA08353.1"/>
    <property type="molecule type" value="Genomic_DNA"/>
</dbReference>
<protein>
    <submittedName>
        <fullName evidence="3">Leucine-rich repeat</fullName>
    </submittedName>
</protein>
<comment type="caution">
    <text evidence="3">The sequence shown here is derived from an EMBL/GenBank/DDBJ whole genome shotgun (WGS) entry which is preliminary data.</text>
</comment>
<feature type="compositionally biased region" description="Polar residues" evidence="1">
    <location>
        <begin position="1"/>
        <end position="12"/>
    </location>
</feature>
<dbReference type="GO" id="GO:0019005">
    <property type="term" value="C:SCF ubiquitin ligase complex"/>
    <property type="evidence" value="ECO:0007669"/>
    <property type="project" value="TreeGrafter"/>
</dbReference>
<feature type="domain" description="F-box/LRR-repeat protein 15-like leucin rich repeat" evidence="2">
    <location>
        <begin position="531"/>
        <end position="670"/>
    </location>
</feature>
<evidence type="ECO:0000313" key="3">
    <source>
        <dbReference type="EMBL" id="OVA08353.1"/>
    </source>
</evidence>
<evidence type="ECO:0000256" key="1">
    <source>
        <dbReference type="SAM" id="MobiDB-lite"/>
    </source>
</evidence>
<gene>
    <name evidence="3" type="ORF">BVC80_209g78</name>
</gene>
<dbReference type="SMART" id="SM00367">
    <property type="entry name" value="LRR_CC"/>
    <property type="match status" value="7"/>
</dbReference>
<dbReference type="PANTHER" id="PTHR13318">
    <property type="entry name" value="PARTNER OF PAIRED, ISOFORM B-RELATED"/>
    <property type="match status" value="1"/>
</dbReference>
<dbReference type="InterPro" id="IPR057207">
    <property type="entry name" value="FBXL15_LRR"/>
</dbReference>
<feature type="region of interest" description="Disordered" evidence="1">
    <location>
        <begin position="1"/>
        <end position="80"/>
    </location>
</feature>
<organism evidence="3 4">
    <name type="scientific">Macleaya cordata</name>
    <name type="common">Five-seeded plume-poppy</name>
    <name type="synonym">Bocconia cordata</name>
    <dbReference type="NCBI Taxonomy" id="56857"/>
    <lineage>
        <taxon>Eukaryota</taxon>
        <taxon>Viridiplantae</taxon>
        <taxon>Streptophyta</taxon>
        <taxon>Embryophyta</taxon>
        <taxon>Tracheophyta</taxon>
        <taxon>Spermatophyta</taxon>
        <taxon>Magnoliopsida</taxon>
        <taxon>Ranunculales</taxon>
        <taxon>Papaveraceae</taxon>
        <taxon>Papaveroideae</taxon>
        <taxon>Macleaya</taxon>
    </lineage>
</organism>
<feature type="compositionally biased region" description="Basic residues" evidence="1">
    <location>
        <begin position="56"/>
        <end position="65"/>
    </location>
</feature>
<evidence type="ECO:0000313" key="4">
    <source>
        <dbReference type="Proteomes" id="UP000195402"/>
    </source>
</evidence>
<dbReference type="AlphaFoldDB" id="A0A200QD03"/>